<reference evidence="2" key="1">
    <citation type="submission" date="2017-08" db="EMBL/GenBank/DDBJ databases">
        <title>Direct submision.</title>
        <authorList>
            <person name="Kim S.-J."/>
            <person name="Rhee S.-K."/>
        </authorList>
    </citation>
    <scope>NUCLEOTIDE SEQUENCE [LARGE SCALE GENOMIC DNA]</scope>
    <source>
        <strain evidence="2">GI5</strain>
    </source>
</reference>
<accession>A0A2K9LH31</accession>
<dbReference type="AlphaFoldDB" id="A0A2K9LH31"/>
<dbReference type="KEGG" id="kak:Kalk_03795"/>
<keyword evidence="2" id="KW-1185">Reference proteome</keyword>
<dbReference type="EMBL" id="CP022684">
    <property type="protein sequence ID" value="AUM11592.1"/>
    <property type="molecule type" value="Genomic_DNA"/>
</dbReference>
<evidence type="ECO:0000313" key="2">
    <source>
        <dbReference type="Proteomes" id="UP000235116"/>
    </source>
</evidence>
<name>A0A2K9LH31_9GAMM</name>
<gene>
    <name evidence="1" type="ORF">Kalk_03795</name>
</gene>
<organism evidence="1 2">
    <name type="scientific">Ketobacter alkanivorans</name>
    <dbReference type="NCBI Taxonomy" id="1917421"/>
    <lineage>
        <taxon>Bacteria</taxon>
        <taxon>Pseudomonadati</taxon>
        <taxon>Pseudomonadota</taxon>
        <taxon>Gammaproteobacteria</taxon>
        <taxon>Pseudomonadales</taxon>
        <taxon>Ketobacteraceae</taxon>
        <taxon>Ketobacter</taxon>
    </lineage>
</organism>
<evidence type="ECO:0008006" key="3">
    <source>
        <dbReference type="Google" id="ProtNLM"/>
    </source>
</evidence>
<proteinExistence type="predicted"/>
<dbReference type="OrthoDB" id="9796628at2"/>
<evidence type="ECO:0000313" key="1">
    <source>
        <dbReference type="EMBL" id="AUM11592.1"/>
    </source>
</evidence>
<dbReference type="RefSeq" id="WP_101892932.1">
    <property type="nucleotide sequence ID" value="NZ_CP022684.1"/>
</dbReference>
<dbReference type="Proteomes" id="UP000235116">
    <property type="component" value="Chromosome"/>
</dbReference>
<sequence length="219" mass="24980">MRAVNTAECQYFSSKESDHEYLSSLLAGVNKRFFQNAVTATALWQVPKGTVSLFIGEQGRKLTTEDKLYNVFEQAKTQIQSGQLTAAIANLETCAAANHPDSKLLLSHLLKRRGDSRWQHFAQEYNRHCATVRAVPAACYYADSATIAIHPHLQELNTPQFVLKYLLYHECCHQLVHCTDETPHPEEFMEWEHKAPNRDRALSWLEKQGFPTLRTTHAP</sequence>
<protein>
    <recommendedName>
        <fullName evidence="3">SprT-like domain-containing protein</fullName>
    </recommendedName>
</protein>